<dbReference type="GO" id="GO:0005886">
    <property type="term" value="C:plasma membrane"/>
    <property type="evidence" value="ECO:0007669"/>
    <property type="project" value="UniProtKB-SubCell"/>
</dbReference>
<evidence type="ECO:0000256" key="6">
    <source>
        <dbReference type="ARBA" id="ARBA00022692"/>
    </source>
</evidence>
<evidence type="ECO:0000256" key="13">
    <source>
        <dbReference type="SAM" id="Phobius"/>
    </source>
</evidence>
<keyword evidence="9 11" id="KW-0807">Transducer</keyword>
<dbReference type="OrthoDB" id="9806477at2"/>
<dbReference type="PROSITE" id="PS50111">
    <property type="entry name" value="CHEMOTAXIS_TRANSDUC_2"/>
    <property type="match status" value="1"/>
</dbReference>
<dbReference type="SMART" id="SM00304">
    <property type="entry name" value="HAMP"/>
    <property type="match status" value="1"/>
</dbReference>
<accession>A0A2N7WWL6</accession>
<comment type="subcellular location">
    <subcellularLocation>
        <location evidence="1">Cell inner membrane</location>
        <topology evidence="1">Multi-pass membrane protein</topology>
    </subcellularLocation>
</comment>
<evidence type="ECO:0000256" key="2">
    <source>
        <dbReference type="ARBA" id="ARBA00022475"/>
    </source>
</evidence>
<keyword evidence="7 13" id="KW-1133">Transmembrane helix</keyword>
<feature type="coiled-coil region" evidence="12">
    <location>
        <begin position="471"/>
        <end position="509"/>
    </location>
</feature>
<dbReference type="InterPro" id="IPR003660">
    <property type="entry name" value="HAMP_dom"/>
</dbReference>
<name>A0A2N7WWL6_9BURK</name>
<dbReference type="PANTHER" id="PTHR43531:SF5">
    <property type="entry name" value="METHYL-ACCEPTING CHEMOTAXIS PROTEIN III"/>
    <property type="match status" value="1"/>
</dbReference>
<evidence type="ECO:0000256" key="11">
    <source>
        <dbReference type="PROSITE-ProRule" id="PRU00284"/>
    </source>
</evidence>
<keyword evidence="3" id="KW-0488">Methylation</keyword>
<evidence type="ECO:0000259" key="14">
    <source>
        <dbReference type="PROSITE" id="PS50111"/>
    </source>
</evidence>
<keyword evidence="5" id="KW-0997">Cell inner membrane</keyword>
<sequence length="541" mass="57008">MMGNISIRSALASTIAGYTGALVLVIAASVTVLNESNSALEKIYSDETAALTHLGNSNEALLQARVDLGAYETLVAQGKPTDAVLARIHGLISDSDREYAAYGSQPISGDAEASLAKALAAAREQWMRQVLKPEVAALDQDDFASFRSVERAEPEALFADYKKAVHAMQAFQVNEQRVHFEDAQRRFGALLWLFAAVGAASIAIGCVALRLLSRSVIKPIDGAILHFERIASGNLSSTVETSRFGETGRLLAALARMQASLVATVKRVREGTAEIRHGVHDIASGNADLSARTEQQAATLEETAASLEELTSTVRQNAEHAHHASALADTASTTAARGGEVVGEVVEAIAEMAAESEHIVDIIGAIEAIAFQTNILALNAAVEAARAGEEGRGFAVVAGEVRALAQRSAAAAKEIRALIGRSVSKVQNGTELAARARVTMDEIVQAAREVTAIIGEISAASEHQSRGIEEINRAVAQMDRATQQNAALVEQAAAAAQSLEEQARLLDETVAVFRLHADGSDGTADHPSEERLTIAPSVAHA</sequence>
<evidence type="ECO:0000259" key="15">
    <source>
        <dbReference type="PROSITE" id="PS50885"/>
    </source>
</evidence>
<dbReference type="GO" id="GO:0004888">
    <property type="term" value="F:transmembrane signaling receptor activity"/>
    <property type="evidence" value="ECO:0007669"/>
    <property type="project" value="InterPro"/>
</dbReference>
<dbReference type="InterPro" id="IPR004089">
    <property type="entry name" value="MCPsignal_dom"/>
</dbReference>
<dbReference type="GO" id="GO:0006935">
    <property type="term" value="P:chemotaxis"/>
    <property type="evidence" value="ECO:0007669"/>
    <property type="project" value="UniProtKB-KW"/>
</dbReference>
<protein>
    <submittedName>
        <fullName evidence="16">Methyl-accepting chemotaxis protein</fullName>
    </submittedName>
</protein>
<dbReference type="InterPro" id="IPR003122">
    <property type="entry name" value="Tar_rcpt_lig-bd"/>
</dbReference>
<evidence type="ECO:0000313" key="16">
    <source>
        <dbReference type="EMBL" id="PMS33898.1"/>
    </source>
</evidence>
<keyword evidence="8 13" id="KW-0472">Membrane</keyword>
<evidence type="ECO:0000256" key="10">
    <source>
        <dbReference type="ARBA" id="ARBA00029447"/>
    </source>
</evidence>
<dbReference type="STRING" id="863227.GCA_000373005_01719"/>
<evidence type="ECO:0000256" key="1">
    <source>
        <dbReference type="ARBA" id="ARBA00004429"/>
    </source>
</evidence>
<comment type="similarity">
    <text evidence="10">Belongs to the methyl-accepting chemotaxis (MCP) protein family.</text>
</comment>
<evidence type="ECO:0000256" key="3">
    <source>
        <dbReference type="ARBA" id="ARBA00022481"/>
    </source>
</evidence>
<dbReference type="InterPro" id="IPR035440">
    <property type="entry name" value="4HB_MCP_dom_sf"/>
</dbReference>
<organism evidence="16 17">
    <name type="scientific">Trinickia symbiotica</name>
    <dbReference type="NCBI Taxonomy" id="863227"/>
    <lineage>
        <taxon>Bacteria</taxon>
        <taxon>Pseudomonadati</taxon>
        <taxon>Pseudomonadota</taxon>
        <taxon>Betaproteobacteria</taxon>
        <taxon>Burkholderiales</taxon>
        <taxon>Burkholderiaceae</taxon>
        <taxon>Trinickia</taxon>
    </lineage>
</organism>
<evidence type="ECO:0000256" key="5">
    <source>
        <dbReference type="ARBA" id="ARBA00022519"/>
    </source>
</evidence>
<gene>
    <name evidence="16" type="ORF">C0Z20_23565</name>
</gene>
<dbReference type="Pfam" id="PF02203">
    <property type="entry name" value="TarH"/>
    <property type="match status" value="1"/>
</dbReference>
<feature type="domain" description="Methyl-accepting transducer" evidence="14">
    <location>
        <begin position="271"/>
        <end position="500"/>
    </location>
</feature>
<dbReference type="InterPro" id="IPR004090">
    <property type="entry name" value="Chemotax_Me-accpt_rcpt"/>
</dbReference>
<evidence type="ECO:0000256" key="7">
    <source>
        <dbReference type="ARBA" id="ARBA00022989"/>
    </source>
</evidence>
<reference evidence="16 17" key="1">
    <citation type="submission" date="2018-01" db="EMBL/GenBank/DDBJ databases">
        <title>Whole genome analyses suggest that Burkholderia sensu lato contains two further novel genera in the rhizoxinica-symbiotica group Mycetohabitans gen. nov., and Trinickia gen. nov.: implications for the evolution of diazotrophy and nodulation in the Burkholderiaceae.</title>
        <authorList>
            <person name="Estrada-de los Santos P."/>
            <person name="Palmer M."/>
            <person name="Chavez-Ramirez B."/>
            <person name="Beukes C."/>
            <person name="Steenkamp E.T."/>
            <person name="Hirsch A.M."/>
            <person name="Manyaka P."/>
            <person name="Maluk M."/>
            <person name="Lafos M."/>
            <person name="Crook M."/>
            <person name="Gross E."/>
            <person name="Simon M.F."/>
            <person name="Bueno dos Reis Junior F."/>
            <person name="Poole P.S."/>
            <person name="Venter S.N."/>
            <person name="James E.K."/>
        </authorList>
    </citation>
    <scope>NUCLEOTIDE SEQUENCE [LARGE SCALE GENOMIC DNA]</scope>
    <source>
        <strain evidence="16 17">JPY 581</strain>
    </source>
</reference>
<dbReference type="PRINTS" id="PR00260">
    <property type="entry name" value="CHEMTRNSDUCR"/>
</dbReference>
<dbReference type="SUPFAM" id="SSF47170">
    <property type="entry name" value="Aspartate receptor, ligand-binding domain"/>
    <property type="match status" value="1"/>
</dbReference>
<proteinExistence type="inferred from homology"/>
<dbReference type="Proteomes" id="UP000235777">
    <property type="component" value="Unassembled WGS sequence"/>
</dbReference>
<evidence type="ECO:0000256" key="4">
    <source>
        <dbReference type="ARBA" id="ARBA00022500"/>
    </source>
</evidence>
<evidence type="ECO:0000256" key="9">
    <source>
        <dbReference type="ARBA" id="ARBA00023224"/>
    </source>
</evidence>
<dbReference type="Pfam" id="PF00015">
    <property type="entry name" value="MCPsignal"/>
    <property type="match status" value="1"/>
</dbReference>
<dbReference type="PANTHER" id="PTHR43531">
    <property type="entry name" value="PROTEIN ICFG"/>
    <property type="match status" value="1"/>
</dbReference>
<feature type="transmembrane region" description="Helical" evidence="13">
    <location>
        <begin position="189"/>
        <end position="212"/>
    </location>
</feature>
<feature type="domain" description="HAMP" evidence="15">
    <location>
        <begin position="214"/>
        <end position="266"/>
    </location>
</feature>
<dbReference type="EMBL" id="PNYC01000017">
    <property type="protein sequence ID" value="PMS33898.1"/>
    <property type="molecule type" value="Genomic_DNA"/>
</dbReference>
<dbReference type="AlphaFoldDB" id="A0A2N7WWL6"/>
<dbReference type="Pfam" id="PF00672">
    <property type="entry name" value="HAMP"/>
    <property type="match status" value="1"/>
</dbReference>
<keyword evidence="17" id="KW-1185">Reference proteome</keyword>
<dbReference type="GO" id="GO:0007165">
    <property type="term" value="P:signal transduction"/>
    <property type="evidence" value="ECO:0007669"/>
    <property type="project" value="UniProtKB-KW"/>
</dbReference>
<evidence type="ECO:0000313" key="17">
    <source>
        <dbReference type="Proteomes" id="UP000235777"/>
    </source>
</evidence>
<dbReference type="SMART" id="SM00283">
    <property type="entry name" value="MA"/>
    <property type="match status" value="1"/>
</dbReference>
<evidence type="ECO:0000256" key="12">
    <source>
        <dbReference type="SAM" id="Coils"/>
    </source>
</evidence>
<dbReference type="RefSeq" id="WP_026229598.1">
    <property type="nucleotide sequence ID" value="NZ_KB890169.1"/>
</dbReference>
<evidence type="ECO:0000256" key="8">
    <source>
        <dbReference type="ARBA" id="ARBA00023136"/>
    </source>
</evidence>
<keyword evidence="6 13" id="KW-0812">Transmembrane</keyword>
<keyword evidence="12" id="KW-0175">Coiled coil</keyword>
<dbReference type="Gene3D" id="1.10.287.950">
    <property type="entry name" value="Methyl-accepting chemotaxis protein"/>
    <property type="match status" value="1"/>
</dbReference>
<keyword evidence="2" id="KW-1003">Cell membrane</keyword>
<dbReference type="FunFam" id="1.10.287.950:FF:000001">
    <property type="entry name" value="Methyl-accepting chemotaxis sensory transducer"/>
    <property type="match status" value="1"/>
</dbReference>
<dbReference type="InterPro" id="IPR051310">
    <property type="entry name" value="MCP_chemotaxis"/>
</dbReference>
<dbReference type="SUPFAM" id="SSF58104">
    <property type="entry name" value="Methyl-accepting chemotaxis protein (MCP) signaling domain"/>
    <property type="match status" value="1"/>
</dbReference>
<keyword evidence="4" id="KW-0145">Chemotaxis</keyword>
<dbReference type="PROSITE" id="PS50885">
    <property type="entry name" value="HAMP"/>
    <property type="match status" value="1"/>
</dbReference>
<comment type="caution">
    <text evidence="16">The sequence shown here is derived from an EMBL/GenBank/DDBJ whole genome shotgun (WGS) entry which is preliminary data.</text>
</comment>